<evidence type="ECO:0000313" key="3">
    <source>
        <dbReference type="Proteomes" id="UP000029085"/>
    </source>
</evidence>
<dbReference type="OrthoDB" id="5293344at2"/>
<dbReference type="Pfam" id="PF03372">
    <property type="entry name" value="Exo_endo_phos"/>
    <property type="match status" value="1"/>
</dbReference>
<dbReference type="PANTHER" id="PTHR14859">
    <property type="entry name" value="CALCOFLUOR WHITE HYPERSENSITIVE PROTEIN PRECURSOR"/>
    <property type="match status" value="1"/>
</dbReference>
<accession>A0A087MHX5</accession>
<dbReference type="SUPFAM" id="SSF56219">
    <property type="entry name" value="DNase I-like"/>
    <property type="match status" value="1"/>
</dbReference>
<keyword evidence="3" id="KW-1185">Reference proteome</keyword>
<feature type="domain" description="Endonuclease/exonuclease/phosphatase" evidence="1">
    <location>
        <begin position="18"/>
        <end position="242"/>
    </location>
</feature>
<dbReference type="GO" id="GO:0016020">
    <property type="term" value="C:membrane"/>
    <property type="evidence" value="ECO:0007669"/>
    <property type="project" value="GOC"/>
</dbReference>
<dbReference type="GO" id="GO:0006506">
    <property type="term" value="P:GPI anchor biosynthetic process"/>
    <property type="evidence" value="ECO:0007669"/>
    <property type="project" value="TreeGrafter"/>
</dbReference>
<gene>
    <name evidence="2" type="ORF">N788_12655</name>
</gene>
<protein>
    <recommendedName>
        <fullName evidence="1">Endonuclease/exonuclease/phosphatase domain-containing protein</fullName>
    </recommendedName>
</protein>
<dbReference type="InterPro" id="IPR051916">
    <property type="entry name" value="GPI-anchor_lipid_remodeler"/>
</dbReference>
<dbReference type="InterPro" id="IPR005135">
    <property type="entry name" value="Endo/exonuclease/phosphatase"/>
</dbReference>
<name>A0A087MHX5_9GAMM</name>
<evidence type="ECO:0000313" key="2">
    <source>
        <dbReference type="EMBL" id="KFL36478.1"/>
    </source>
</evidence>
<sequence>MSAVPKEAENDRLRLLSANIQAGSSTRAYRDYVTRSWSHVLPNGKRINLDALAELASNYDLVGLQESDPGSLRSGFTNQADYLAERAHFPFWSHQPNRRISRIAGSGNALLSRVEPTELLDYALPGRIAGRGVLVANFGKGKKAWQLAITHLSLGVKSRQLQLGFLAELLSEAPRLVLMGDFNCDFDAPEMRALYRTTSLEPPAERVCTFPSWGPQRCLDHVLVGGFDVLDYKAVPAAGSDHLAVGVELRPK</sequence>
<dbReference type="PANTHER" id="PTHR14859:SF15">
    <property type="entry name" value="ENDONUCLEASE_EXONUCLEASE_PHOSPHATASE DOMAIN-CONTAINING PROTEIN"/>
    <property type="match status" value="1"/>
</dbReference>
<reference evidence="3" key="1">
    <citation type="submission" date="2013-08" db="EMBL/GenBank/DDBJ databases">
        <title>Genome sequencing of Arenimonas donghaensis.</title>
        <authorList>
            <person name="Chen F."/>
            <person name="Wang G."/>
        </authorList>
    </citation>
    <scope>NUCLEOTIDE SEQUENCE [LARGE SCALE GENOMIC DNA]</scope>
    <source>
        <strain evidence="3">HO3-R19</strain>
    </source>
</reference>
<proteinExistence type="predicted"/>
<dbReference type="GO" id="GO:0003824">
    <property type="term" value="F:catalytic activity"/>
    <property type="evidence" value="ECO:0007669"/>
    <property type="project" value="InterPro"/>
</dbReference>
<dbReference type="PATRIC" id="fig|1121014.3.peg.1597"/>
<comment type="caution">
    <text evidence="2">The sequence shown here is derived from an EMBL/GenBank/DDBJ whole genome shotgun (WGS) entry which is preliminary data.</text>
</comment>
<dbReference type="InterPro" id="IPR036691">
    <property type="entry name" value="Endo/exonu/phosph_ase_sf"/>
</dbReference>
<reference evidence="2 3" key="2">
    <citation type="journal article" date="2015" name="Stand. Genomic Sci.">
        <title>High quality draft genomic sequence of Arenimonas donghaensis DSM 18148(T).</title>
        <authorList>
            <person name="Chen F."/>
            <person name="Wang H."/>
            <person name="Cao Y."/>
            <person name="Li X."/>
            <person name="Wang G."/>
        </authorList>
    </citation>
    <scope>NUCLEOTIDE SEQUENCE [LARGE SCALE GENOMIC DNA]</scope>
    <source>
        <strain evidence="2 3">HO3-R19</strain>
    </source>
</reference>
<evidence type="ECO:0000259" key="1">
    <source>
        <dbReference type="Pfam" id="PF03372"/>
    </source>
</evidence>
<dbReference type="STRING" id="1121014.N788_12655"/>
<organism evidence="2 3">
    <name type="scientific">Arenimonas donghaensis DSM 18148 = HO3-R19</name>
    <dbReference type="NCBI Taxonomy" id="1121014"/>
    <lineage>
        <taxon>Bacteria</taxon>
        <taxon>Pseudomonadati</taxon>
        <taxon>Pseudomonadota</taxon>
        <taxon>Gammaproteobacteria</taxon>
        <taxon>Lysobacterales</taxon>
        <taxon>Lysobacteraceae</taxon>
        <taxon>Arenimonas</taxon>
    </lineage>
</organism>
<dbReference type="Proteomes" id="UP000029085">
    <property type="component" value="Unassembled WGS sequence"/>
</dbReference>
<dbReference type="AlphaFoldDB" id="A0A087MHX5"/>
<dbReference type="EMBL" id="AVCJ01000014">
    <property type="protein sequence ID" value="KFL36478.1"/>
    <property type="molecule type" value="Genomic_DNA"/>
</dbReference>
<dbReference type="Gene3D" id="3.60.10.10">
    <property type="entry name" value="Endonuclease/exonuclease/phosphatase"/>
    <property type="match status" value="1"/>
</dbReference>